<evidence type="ECO:0000256" key="5">
    <source>
        <dbReference type="ARBA" id="ARBA00023163"/>
    </source>
</evidence>
<dbReference type="SMART" id="SM00448">
    <property type="entry name" value="REC"/>
    <property type="match status" value="1"/>
</dbReference>
<dbReference type="SMART" id="SM00382">
    <property type="entry name" value="AAA"/>
    <property type="match status" value="1"/>
</dbReference>
<dbReference type="Pfam" id="PF25601">
    <property type="entry name" value="AAA_lid_14"/>
    <property type="match status" value="1"/>
</dbReference>
<dbReference type="SUPFAM" id="SSF52172">
    <property type="entry name" value="CheY-like"/>
    <property type="match status" value="1"/>
</dbReference>
<keyword evidence="4" id="KW-0238">DNA-binding</keyword>
<dbReference type="FunFam" id="3.40.50.300:FF:000006">
    <property type="entry name" value="DNA-binding transcriptional regulator NtrC"/>
    <property type="match status" value="1"/>
</dbReference>
<evidence type="ECO:0000313" key="9">
    <source>
        <dbReference type="EMBL" id="ADR18167.1"/>
    </source>
</evidence>
<dbReference type="PRINTS" id="PR01590">
    <property type="entry name" value="HTHFIS"/>
</dbReference>
<dbReference type="PROSITE" id="PS50110">
    <property type="entry name" value="RESPONSE_REGULATORY"/>
    <property type="match status" value="1"/>
</dbReference>
<dbReference type="HOGENOM" id="CLU_000445_0_6_0"/>
<reference evidence="9 10" key="2">
    <citation type="journal article" date="2011" name="Stand. Genomic Sci.">
        <title>Complete genome sequence of Calditerrivibrio nitroreducens type strain (Yu37-1).</title>
        <authorList>
            <person name="Pitluck S."/>
            <person name="Sikorski J."/>
            <person name="Zeytun A."/>
            <person name="Lapidus A."/>
            <person name="Nolan M."/>
            <person name="Lucas S."/>
            <person name="Hammon N."/>
            <person name="Deshpande S."/>
            <person name="Cheng J.F."/>
            <person name="Tapia R."/>
            <person name="Han C."/>
            <person name="Goodwin L."/>
            <person name="Liolios K."/>
            <person name="Pagani I."/>
            <person name="Ivanova N."/>
            <person name="Mavromatis K."/>
            <person name="Pati A."/>
            <person name="Chen A."/>
            <person name="Palaniappan K."/>
            <person name="Hauser L."/>
            <person name="Chang Y.J."/>
            <person name="Jeffries C.D."/>
            <person name="Detter J.C."/>
            <person name="Brambilla E."/>
            <person name="Djao O.D."/>
            <person name="Rohde M."/>
            <person name="Spring S."/>
            <person name="Goker M."/>
            <person name="Woyke T."/>
            <person name="Bristow J."/>
            <person name="Eisen J.A."/>
            <person name="Markowitz V."/>
            <person name="Hugenholtz P."/>
            <person name="Kyrpides N.C."/>
            <person name="Klenk H.P."/>
            <person name="Land M."/>
        </authorList>
    </citation>
    <scope>NUCLEOTIDE SEQUENCE [LARGE SCALE GENOMIC DNA]</scope>
    <source>
        <strain evidence="10">DSM 19672 / NBRC 101217 / Yu37-1</strain>
    </source>
</reference>
<dbReference type="OrthoDB" id="9767106at2"/>
<keyword evidence="5" id="KW-0804">Transcription</keyword>
<dbReference type="Pfam" id="PF00072">
    <property type="entry name" value="Response_reg"/>
    <property type="match status" value="1"/>
</dbReference>
<dbReference type="GO" id="GO:0006355">
    <property type="term" value="P:regulation of DNA-templated transcription"/>
    <property type="evidence" value="ECO:0007669"/>
    <property type="project" value="InterPro"/>
</dbReference>
<dbReference type="PROSITE" id="PS00676">
    <property type="entry name" value="SIGMA54_INTERACT_2"/>
    <property type="match status" value="1"/>
</dbReference>
<dbReference type="Gene3D" id="1.10.8.60">
    <property type="match status" value="1"/>
</dbReference>
<keyword evidence="10" id="KW-1185">Reference proteome</keyword>
<organism evidence="9 10">
    <name type="scientific">Calditerrivibrio nitroreducens (strain DSM 19672 / NBRC 101217 / Yu37-1)</name>
    <dbReference type="NCBI Taxonomy" id="768670"/>
    <lineage>
        <taxon>Bacteria</taxon>
        <taxon>Pseudomonadati</taxon>
        <taxon>Deferribacterota</taxon>
        <taxon>Deferribacteres</taxon>
        <taxon>Deferribacterales</taxon>
        <taxon>Calditerrivibrionaceae</taxon>
    </lineage>
</organism>
<dbReference type="SUPFAM" id="SSF52540">
    <property type="entry name" value="P-loop containing nucleoside triphosphate hydrolases"/>
    <property type="match status" value="1"/>
</dbReference>
<feature type="domain" description="Sigma-54 factor interaction" evidence="7">
    <location>
        <begin position="142"/>
        <end position="371"/>
    </location>
</feature>
<dbReference type="PROSITE" id="PS00675">
    <property type="entry name" value="SIGMA54_INTERACT_1"/>
    <property type="match status" value="1"/>
</dbReference>
<keyword evidence="3" id="KW-0805">Transcription regulation</keyword>
<dbReference type="KEGG" id="cni:Calni_0254"/>
<dbReference type="RefSeq" id="WP_013450384.1">
    <property type="nucleotide sequence ID" value="NC_014758.1"/>
</dbReference>
<protein>
    <submittedName>
        <fullName evidence="9">Two component, sigma54 specific, transcriptional regulator, Fis family</fullName>
    </submittedName>
</protein>
<dbReference type="Gene3D" id="1.10.10.60">
    <property type="entry name" value="Homeodomain-like"/>
    <property type="match status" value="1"/>
</dbReference>
<dbReference type="InterPro" id="IPR025662">
    <property type="entry name" value="Sigma_54_int_dom_ATP-bd_1"/>
</dbReference>
<evidence type="ECO:0000259" key="7">
    <source>
        <dbReference type="PROSITE" id="PS50045"/>
    </source>
</evidence>
<dbReference type="InterPro" id="IPR027417">
    <property type="entry name" value="P-loop_NTPase"/>
</dbReference>
<dbReference type="CDD" id="cd17536">
    <property type="entry name" value="REC_YesN-like"/>
    <property type="match status" value="1"/>
</dbReference>
<dbReference type="PROSITE" id="PS00688">
    <property type="entry name" value="SIGMA54_INTERACT_3"/>
    <property type="match status" value="1"/>
</dbReference>
<dbReference type="PROSITE" id="PS50045">
    <property type="entry name" value="SIGMA54_INTERACT_4"/>
    <property type="match status" value="1"/>
</dbReference>
<dbReference type="Pfam" id="PF00158">
    <property type="entry name" value="Sigma54_activat"/>
    <property type="match status" value="1"/>
</dbReference>
<dbReference type="SUPFAM" id="SSF46689">
    <property type="entry name" value="Homeodomain-like"/>
    <property type="match status" value="1"/>
</dbReference>
<dbReference type="InterPro" id="IPR009057">
    <property type="entry name" value="Homeodomain-like_sf"/>
</dbReference>
<keyword evidence="1" id="KW-0547">Nucleotide-binding</keyword>
<dbReference type="GO" id="GO:0043565">
    <property type="term" value="F:sequence-specific DNA binding"/>
    <property type="evidence" value="ECO:0007669"/>
    <property type="project" value="InterPro"/>
</dbReference>
<dbReference type="EMBL" id="CP002347">
    <property type="protein sequence ID" value="ADR18167.1"/>
    <property type="molecule type" value="Genomic_DNA"/>
</dbReference>
<dbReference type="CDD" id="cd00009">
    <property type="entry name" value="AAA"/>
    <property type="match status" value="1"/>
</dbReference>
<evidence type="ECO:0000256" key="2">
    <source>
        <dbReference type="ARBA" id="ARBA00022840"/>
    </source>
</evidence>
<proteinExistence type="predicted"/>
<accession>E4TJK5</accession>
<evidence type="ECO:0000256" key="3">
    <source>
        <dbReference type="ARBA" id="ARBA00023015"/>
    </source>
</evidence>
<reference key="1">
    <citation type="submission" date="2010-11" db="EMBL/GenBank/DDBJ databases">
        <title>The complete genome of chromosome of Calditerrivibrio nitroreducens DSM 19672.</title>
        <authorList>
            <consortium name="US DOE Joint Genome Institute (JGI-PGF)"/>
            <person name="Lucas S."/>
            <person name="Copeland A."/>
            <person name="Lapidus A."/>
            <person name="Bruce D."/>
            <person name="Goodwin L."/>
            <person name="Pitluck S."/>
            <person name="Kyrpides N."/>
            <person name="Mavromatis K."/>
            <person name="Ivanova N."/>
            <person name="Mikhailova N."/>
            <person name="Zeytun A."/>
            <person name="Brettin T."/>
            <person name="Detter J.C."/>
            <person name="Tapia R."/>
            <person name="Han C."/>
            <person name="Land M."/>
            <person name="Hauser L."/>
            <person name="Markowitz V."/>
            <person name="Cheng J.-F."/>
            <person name="Hugenholtz P."/>
            <person name="Woyke T."/>
            <person name="Wu D."/>
            <person name="Spring S."/>
            <person name="Schroeder M."/>
            <person name="Brambilla E."/>
            <person name="Klenk H.-P."/>
            <person name="Eisen J.A."/>
        </authorList>
    </citation>
    <scope>NUCLEOTIDE SEQUENCE [LARGE SCALE GENOMIC DNA]</scope>
    <source>
        <strain>DSM 19672</strain>
    </source>
</reference>
<dbReference type="PANTHER" id="PTHR32071">
    <property type="entry name" value="TRANSCRIPTIONAL REGULATORY PROTEIN"/>
    <property type="match status" value="1"/>
</dbReference>
<dbReference type="InterPro" id="IPR058031">
    <property type="entry name" value="AAA_lid_NorR"/>
</dbReference>
<dbReference type="InterPro" id="IPR025944">
    <property type="entry name" value="Sigma_54_int_dom_CS"/>
</dbReference>
<dbReference type="InterPro" id="IPR003593">
    <property type="entry name" value="AAA+_ATPase"/>
</dbReference>
<dbReference type="Gene3D" id="3.40.50.300">
    <property type="entry name" value="P-loop containing nucleotide triphosphate hydrolases"/>
    <property type="match status" value="1"/>
</dbReference>
<keyword evidence="6" id="KW-0597">Phosphoprotein</keyword>
<dbReference type="AlphaFoldDB" id="E4TJK5"/>
<evidence type="ECO:0000313" key="10">
    <source>
        <dbReference type="Proteomes" id="UP000007039"/>
    </source>
</evidence>
<dbReference type="eggNOG" id="COG2204">
    <property type="taxonomic scope" value="Bacteria"/>
</dbReference>
<evidence type="ECO:0000259" key="8">
    <source>
        <dbReference type="PROSITE" id="PS50110"/>
    </source>
</evidence>
<dbReference type="InterPro" id="IPR002078">
    <property type="entry name" value="Sigma_54_int"/>
</dbReference>
<evidence type="ECO:0000256" key="4">
    <source>
        <dbReference type="ARBA" id="ARBA00023125"/>
    </source>
</evidence>
<evidence type="ECO:0000256" key="6">
    <source>
        <dbReference type="PROSITE-ProRule" id="PRU00169"/>
    </source>
</evidence>
<dbReference type="STRING" id="768670.Calni_0254"/>
<feature type="modified residue" description="4-aspartylphosphate" evidence="6">
    <location>
        <position position="59"/>
    </location>
</feature>
<dbReference type="InterPro" id="IPR025943">
    <property type="entry name" value="Sigma_54_int_dom_ATP-bd_2"/>
</dbReference>
<dbReference type="InterPro" id="IPR002197">
    <property type="entry name" value="HTH_Fis"/>
</dbReference>
<name>E4TJK5_CALNY</name>
<sequence length="442" mass="49658">MKKDPVLKRILLVDDEENHRLMLKINLSGKGYELVEAANGFEALSIINDNADFFAILLDIKMEIMDGLTFLSKIRGMGIDTPVIMISAFDSAGYAVKALRLGATDYLTKPVDIAQLLNLLENIGNKDEAEPVLVDNEYKFSGIYSADGLGRIISLLKMVAPTDATVLIMGESGTGKELIARSIHENSPRCKHPFVAVNCAALNENIIESELFGHEKGAFTGAIAQKKGKFELADKGTIFLDEIGEMPLTTQVKLLRVIQEKSIERVGGEKIIKVDVRIIAATNRDLKRMVESGDFREDLFFRLNVFPIKLSPLRERKSEIPLLVDYFIKRFSEKMGKRVKGYSDTFLNKLKSYTFPGNVRELENIIERAVILARGDILEGYDLPEFNEKLVGDTDLDIKNNEKQLILKALEEARYNKTKAAEILGISRRTLHNKIKEYDLEV</sequence>
<dbReference type="GO" id="GO:0005524">
    <property type="term" value="F:ATP binding"/>
    <property type="evidence" value="ECO:0007669"/>
    <property type="project" value="UniProtKB-KW"/>
</dbReference>
<feature type="domain" description="Response regulatory" evidence="8">
    <location>
        <begin position="9"/>
        <end position="124"/>
    </location>
</feature>
<dbReference type="Pfam" id="PF02954">
    <property type="entry name" value="HTH_8"/>
    <property type="match status" value="1"/>
</dbReference>
<evidence type="ECO:0000256" key="1">
    <source>
        <dbReference type="ARBA" id="ARBA00022741"/>
    </source>
</evidence>
<dbReference type="Proteomes" id="UP000007039">
    <property type="component" value="Chromosome"/>
</dbReference>
<dbReference type="InterPro" id="IPR011006">
    <property type="entry name" value="CheY-like_superfamily"/>
</dbReference>
<gene>
    <name evidence="9" type="ordered locus">Calni_0254</name>
</gene>
<dbReference type="GO" id="GO:0000160">
    <property type="term" value="P:phosphorelay signal transduction system"/>
    <property type="evidence" value="ECO:0007669"/>
    <property type="project" value="InterPro"/>
</dbReference>
<dbReference type="Gene3D" id="3.40.50.2300">
    <property type="match status" value="1"/>
</dbReference>
<keyword evidence="2" id="KW-0067">ATP-binding</keyword>
<dbReference type="InterPro" id="IPR001789">
    <property type="entry name" value="Sig_transdc_resp-reg_receiver"/>
</dbReference>